<keyword evidence="6" id="KW-0503">Monooxygenase</keyword>
<evidence type="ECO:0000313" key="10">
    <source>
        <dbReference type="WBParaSite" id="ALUE_0001907101-mRNA-1"/>
    </source>
</evidence>
<dbReference type="PROSITE" id="PS00367">
    <property type="entry name" value="BH4_AAA_HYDROXYL_1"/>
    <property type="match status" value="1"/>
</dbReference>
<dbReference type="GO" id="GO:0004510">
    <property type="term" value="F:tryptophan 5-monooxygenase activity"/>
    <property type="evidence" value="ECO:0007669"/>
    <property type="project" value="TreeGrafter"/>
</dbReference>
<dbReference type="GO" id="GO:0043005">
    <property type="term" value="C:neuron projection"/>
    <property type="evidence" value="ECO:0007669"/>
    <property type="project" value="TreeGrafter"/>
</dbReference>
<protein>
    <submittedName>
        <fullName evidence="10">BH4_AAA_HYDROXYL_2 domain-containing protein</fullName>
    </submittedName>
</protein>
<evidence type="ECO:0000256" key="7">
    <source>
        <dbReference type="PIRSR" id="PIRSR601273-2"/>
    </source>
</evidence>
<organism evidence="9 10">
    <name type="scientific">Ascaris lumbricoides</name>
    <name type="common">Giant roundworm</name>
    <dbReference type="NCBI Taxonomy" id="6252"/>
    <lineage>
        <taxon>Eukaryota</taxon>
        <taxon>Metazoa</taxon>
        <taxon>Ecdysozoa</taxon>
        <taxon>Nematoda</taxon>
        <taxon>Chromadorea</taxon>
        <taxon>Rhabditida</taxon>
        <taxon>Spirurina</taxon>
        <taxon>Ascaridomorpha</taxon>
        <taxon>Ascaridoidea</taxon>
        <taxon>Ascarididae</taxon>
        <taxon>Ascaris</taxon>
    </lineage>
</organism>
<dbReference type="PANTHER" id="PTHR11473:SF16">
    <property type="entry name" value="TRYPTOPHAN 5-HYDROXYLASE 2"/>
    <property type="match status" value="1"/>
</dbReference>
<dbReference type="InterPro" id="IPR001273">
    <property type="entry name" value="ArAA_hydroxylase"/>
</dbReference>
<reference evidence="10" key="1">
    <citation type="submission" date="2017-02" db="UniProtKB">
        <authorList>
            <consortium name="WormBaseParasite"/>
        </authorList>
    </citation>
    <scope>IDENTIFICATION</scope>
</reference>
<evidence type="ECO:0000256" key="6">
    <source>
        <dbReference type="ARBA" id="ARBA00023033"/>
    </source>
</evidence>
<keyword evidence="5 7" id="KW-0408">Iron</keyword>
<evidence type="ECO:0000256" key="5">
    <source>
        <dbReference type="ARBA" id="ARBA00023004"/>
    </source>
</evidence>
<dbReference type="PROSITE" id="PS51410">
    <property type="entry name" value="BH4_AAA_HYDROXYL_2"/>
    <property type="match status" value="1"/>
</dbReference>
<dbReference type="InterPro" id="IPR019774">
    <property type="entry name" value="Aromatic-AA_hydroxylase_C"/>
</dbReference>
<comment type="cofactor">
    <cofactor evidence="1 7">
        <name>Fe(2+)</name>
        <dbReference type="ChEBI" id="CHEBI:29033"/>
    </cofactor>
</comment>
<keyword evidence="9" id="KW-1185">Reference proteome</keyword>
<feature type="binding site" evidence="7">
    <location>
        <position position="230"/>
    </location>
    <ligand>
        <name>Fe cation</name>
        <dbReference type="ChEBI" id="CHEBI:24875"/>
    </ligand>
</feature>
<dbReference type="GO" id="GO:0005506">
    <property type="term" value="F:iron ion binding"/>
    <property type="evidence" value="ECO:0007669"/>
    <property type="project" value="InterPro"/>
</dbReference>
<evidence type="ECO:0000256" key="2">
    <source>
        <dbReference type="ARBA" id="ARBA00009712"/>
    </source>
</evidence>
<dbReference type="AlphaFoldDB" id="A0A0M3IK30"/>
<dbReference type="Proteomes" id="UP000036681">
    <property type="component" value="Unplaced"/>
</dbReference>
<dbReference type="Pfam" id="PF00351">
    <property type="entry name" value="Biopterin_H"/>
    <property type="match status" value="1"/>
</dbReference>
<feature type="binding site" evidence="7">
    <location>
        <position position="225"/>
    </location>
    <ligand>
        <name>Fe cation</name>
        <dbReference type="ChEBI" id="CHEBI:24875"/>
    </ligand>
</feature>
<dbReference type="InterPro" id="IPR036329">
    <property type="entry name" value="Aro-AA_hydroxylase_C_sf"/>
</dbReference>
<name>A0A0M3IK30_ASCLU</name>
<sequence length="409" mass="47219">MIFGDHRQKHFVENFVFSNMEKLTPMDAMSQQSCNGRATLQEPSAEDMASGKWFPRHISDLDYCSKNVIMCGPGPEGLQADHPVSKSALFVLSNFQTLRQFIFKSFTDEEYRKRRMMIFDIARNYKQKAIYRKLRELHKRYACKEFLHNFELLEKYCGYSEDNIPQLEDISRFLKATSGFTLRPVGGYLTPRDFLAGLAFRVFNCTQYIRHHQFPFYTPEPDMVHELLGHMAMFADPHFAQFSEEIGLASLGASDEECKAIARSCIESRCLQLYFFTIEFGLSLEDNDFDNTKRNLKVYGAGLLSCVDELEFAVSDQSKVECFEPEVVVKAEPLVTTYQAGYFYTRSLEEAIVKLRAYTSTLKRPFTVRYNAHTQSIDVMNSKESLKLAAESLRFNVEQINTTLSQIIF</sequence>
<dbReference type="SUPFAM" id="SSF56534">
    <property type="entry name" value="Aromatic aminoacid monoxygenases, catalytic and oligomerization domains"/>
    <property type="match status" value="1"/>
</dbReference>
<proteinExistence type="inferred from homology"/>
<dbReference type="PANTHER" id="PTHR11473">
    <property type="entry name" value="AROMATIC AMINO ACID HYDROXYLASE"/>
    <property type="match status" value="1"/>
</dbReference>
<keyword evidence="4" id="KW-0560">Oxidoreductase</keyword>
<feature type="binding site" evidence="7">
    <location>
        <position position="279"/>
    </location>
    <ligand>
        <name>Fe cation</name>
        <dbReference type="ChEBI" id="CHEBI:24875"/>
    </ligand>
</feature>
<dbReference type="Gene3D" id="1.10.800.10">
    <property type="entry name" value="Aromatic amino acid hydroxylase"/>
    <property type="match status" value="1"/>
</dbReference>
<evidence type="ECO:0000256" key="1">
    <source>
        <dbReference type="ARBA" id="ARBA00001954"/>
    </source>
</evidence>
<dbReference type="GO" id="GO:0009072">
    <property type="term" value="P:aromatic amino acid metabolic process"/>
    <property type="evidence" value="ECO:0007669"/>
    <property type="project" value="InterPro"/>
</dbReference>
<dbReference type="PRINTS" id="PR00372">
    <property type="entry name" value="FYWHYDRXLASE"/>
</dbReference>
<feature type="domain" description="Biopterin-dependent aromatic amino acid hydroxylase family profile" evidence="8">
    <location>
        <begin position="39"/>
        <end position="408"/>
    </location>
</feature>
<evidence type="ECO:0000313" key="9">
    <source>
        <dbReference type="Proteomes" id="UP000036681"/>
    </source>
</evidence>
<comment type="similarity">
    <text evidence="2">Belongs to the biopterin-dependent aromatic amino acid hydroxylase family.</text>
</comment>
<evidence type="ECO:0000256" key="3">
    <source>
        <dbReference type="ARBA" id="ARBA00022723"/>
    </source>
</evidence>
<keyword evidence="3 7" id="KW-0479">Metal-binding</keyword>
<accession>A0A0M3IK30</accession>
<dbReference type="WBParaSite" id="ALUE_0001907101-mRNA-1">
    <property type="protein sequence ID" value="ALUE_0001907101-mRNA-1"/>
    <property type="gene ID" value="ALUE_0001907101"/>
</dbReference>
<evidence type="ECO:0000259" key="8">
    <source>
        <dbReference type="PROSITE" id="PS51410"/>
    </source>
</evidence>
<evidence type="ECO:0000256" key="4">
    <source>
        <dbReference type="ARBA" id="ARBA00023002"/>
    </source>
</evidence>
<dbReference type="InterPro" id="IPR018301">
    <property type="entry name" value="ArAA_hydroxylase_Fe/CU_BS"/>
</dbReference>
<dbReference type="InterPro" id="IPR036951">
    <property type="entry name" value="ArAA_hydroxylase_sf"/>
</dbReference>